<reference evidence="7 8" key="1">
    <citation type="submission" date="2016-11" db="EMBL/GenBank/DDBJ databases">
        <title>Paenibacillus species isolates.</title>
        <authorList>
            <person name="Beno S.M."/>
        </authorList>
    </citation>
    <scope>NUCLEOTIDE SEQUENCE [LARGE SCALE GENOMIC DNA]</scope>
    <source>
        <strain evidence="7 8">FSL F4-0100</strain>
    </source>
</reference>
<evidence type="ECO:0000256" key="4">
    <source>
        <dbReference type="SAM" id="Phobius"/>
    </source>
</evidence>
<feature type="domain" description="SLH" evidence="6">
    <location>
        <begin position="1289"/>
        <end position="1351"/>
    </location>
</feature>
<keyword evidence="4" id="KW-0472">Membrane</keyword>
<dbReference type="InterPro" id="IPR013783">
    <property type="entry name" value="Ig-like_fold"/>
</dbReference>
<keyword evidence="2" id="KW-0732">Signal</keyword>
<organism evidence="7 8">
    <name type="scientific">Paenibacillus lautus</name>
    <name type="common">Bacillus lautus</name>
    <dbReference type="NCBI Taxonomy" id="1401"/>
    <lineage>
        <taxon>Bacteria</taxon>
        <taxon>Bacillati</taxon>
        <taxon>Bacillota</taxon>
        <taxon>Bacilli</taxon>
        <taxon>Bacillales</taxon>
        <taxon>Paenibacillaceae</taxon>
        <taxon>Paenibacillus</taxon>
    </lineage>
</organism>
<feature type="compositionally biased region" description="Gly residues" evidence="3">
    <location>
        <begin position="900"/>
        <end position="927"/>
    </location>
</feature>
<keyword evidence="4" id="KW-1133">Transmembrane helix</keyword>
<feature type="region of interest" description="Disordered" evidence="3">
    <location>
        <begin position="885"/>
        <end position="936"/>
    </location>
</feature>
<dbReference type="InterPro" id="IPR003961">
    <property type="entry name" value="FN3_dom"/>
</dbReference>
<gene>
    <name evidence="7" type="ORF">BK123_12930</name>
</gene>
<dbReference type="OrthoDB" id="663332at2"/>
<dbReference type="SUPFAM" id="SSF49265">
    <property type="entry name" value="Fibronectin type III"/>
    <property type="match status" value="1"/>
</dbReference>
<dbReference type="PANTHER" id="PTHR43308:SF5">
    <property type="entry name" value="S-LAYER PROTEIN _ PEPTIDOGLYCAN ENDO-BETA-N-ACETYLGLUCOSAMINIDASE"/>
    <property type="match status" value="1"/>
</dbReference>
<dbReference type="Gene3D" id="2.60.40.10">
    <property type="entry name" value="Immunoglobulins"/>
    <property type="match status" value="1"/>
</dbReference>
<dbReference type="Gene3D" id="2.60.40.3440">
    <property type="match status" value="1"/>
</dbReference>
<dbReference type="Gene3D" id="2.60.40.4270">
    <property type="entry name" value="Listeria-Bacteroides repeat domain"/>
    <property type="match status" value="1"/>
</dbReference>
<dbReference type="RefSeq" id="WP_076322810.1">
    <property type="nucleotide sequence ID" value="NZ_MRTF01000004.1"/>
</dbReference>
<comment type="subcellular location">
    <subcellularLocation>
        <location evidence="1">Cell envelope</location>
    </subcellularLocation>
</comment>
<dbReference type="InterPro" id="IPR001119">
    <property type="entry name" value="SLH_dom"/>
</dbReference>
<dbReference type="Pfam" id="PF00395">
    <property type="entry name" value="SLH"/>
    <property type="match status" value="3"/>
</dbReference>
<evidence type="ECO:0000256" key="3">
    <source>
        <dbReference type="SAM" id="MobiDB-lite"/>
    </source>
</evidence>
<dbReference type="GO" id="GO:0030313">
    <property type="term" value="C:cell envelope"/>
    <property type="evidence" value="ECO:0007669"/>
    <property type="project" value="UniProtKB-SubCell"/>
</dbReference>
<dbReference type="Pfam" id="PF00041">
    <property type="entry name" value="fn3"/>
    <property type="match status" value="1"/>
</dbReference>
<dbReference type="Gene3D" id="3.90.1340.10">
    <property type="entry name" value="Phage tail collar domain"/>
    <property type="match status" value="3"/>
</dbReference>
<dbReference type="InterPro" id="IPR032812">
    <property type="entry name" value="SbsA_Ig"/>
</dbReference>
<dbReference type="SUPFAM" id="SSF88874">
    <property type="entry name" value="Receptor-binding domain of short tail fibre protein gp12"/>
    <property type="match status" value="3"/>
</dbReference>
<dbReference type="InterPro" id="IPR042229">
    <property type="entry name" value="Listeria/Bacterioides_rpt_sf"/>
</dbReference>
<evidence type="ECO:0000259" key="6">
    <source>
        <dbReference type="PROSITE" id="PS51272"/>
    </source>
</evidence>
<dbReference type="PANTHER" id="PTHR43308">
    <property type="entry name" value="OUTER MEMBRANE PROTEIN ALPHA-RELATED"/>
    <property type="match status" value="1"/>
</dbReference>
<dbReference type="STRING" id="1401.BK123_12930"/>
<dbReference type="PROSITE" id="PS50853">
    <property type="entry name" value="FN3"/>
    <property type="match status" value="1"/>
</dbReference>
<evidence type="ECO:0008006" key="9">
    <source>
        <dbReference type="Google" id="ProtNLM"/>
    </source>
</evidence>
<keyword evidence="4" id="KW-0812">Transmembrane</keyword>
<dbReference type="CDD" id="cd00063">
    <property type="entry name" value="FN3"/>
    <property type="match status" value="1"/>
</dbReference>
<evidence type="ECO:0000256" key="1">
    <source>
        <dbReference type="ARBA" id="ARBA00004196"/>
    </source>
</evidence>
<dbReference type="PROSITE" id="PS51272">
    <property type="entry name" value="SLH"/>
    <property type="match status" value="3"/>
</dbReference>
<dbReference type="InterPro" id="IPR036116">
    <property type="entry name" value="FN3_sf"/>
</dbReference>
<dbReference type="Pfam" id="PF17963">
    <property type="entry name" value="Big_9"/>
    <property type="match status" value="1"/>
</dbReference>
<comment type="caution">
    <text evidence="7">The sequence shown here is derived from an EMBL/GenBank/DDBJ whole genome shotgun (WGS) entry which is preliminary data.</text>
</comment>
<feature type="transmembrane region" description="Helical" evidence="4">
    <location>
        <begin position="12"/>
        <end position="31"/>
    </location>
</feature>
<dbReference type="InterPro" id="IPR051465">
    <property type="entry name" value="Cell_Envelope_Struct_Comp"/>
</dbReference>
<dbReference type="Pfam" id="PF12733">
    <property type="entry name" value="Cadherin-like"/>
    <property type="match status" value="1"/>
</dbReference>
<dbReference type="SMART" id="SM00060">
    <property type="entry name" value="FN3"/>
    <property type="match status" value="1"/>
</dbReference>
<feature type="domain" description="Fibronectin type-III" evidence="5">
    <location>
        <begin position="693"/>
        <end position="782"/>
    </location>
</feature>
<accession>A0A1R1B2B7</accession>
<dbReference type="InterPro" id="IPR037053">
    <property type="entry name" value="Phage_tail_collar_dom_sf"/>
</dbReference>
<evidence type="ECO:0000313" key="7">
    <source>
        <dbReference type="EMBL" id="OME92781.1"/>
    </source>
</evidence>
<evidence type="ECO:0000313" key="8">
    <source>
        <dbReference type="Proteomes" id="UP000187074"/>
    </source>
</evidence>
<name>A0A1R1B2B7_PAELA</name>
<feature type="domain" description="SLH" evidence="6">
    <location>
        <begin position="1158"/>
        <end position="1217"/>
    </location>
</feature>
<dbReference type="InterPro" id="IPR011083">
    <property type="entry name" value="Phage_tail_collar_dom"/>
</dbReference>
<dbReference type="Proteomes" id="UP000187074">
    <property type="component" value="Unassembled WGS sequence"/>
</dbReference>
<proteinExistence type="predicted"/>
<dbReference type="NCBIfam" id="TIGR02543">
    <property type="entry name" value="List_Bact_rpt"/>
    <property type="match status" value="1"/>
</dbReference>
<evidence type="ECO:0000256" key="2">
    <source>
        <dbReference type="ARBA" id="ARBA00022729"/>
    </source>
</evidence>
<protein>
    <recommendedName>
        <fullName evidence="9">S-layer protein</fullName>
    </recommendedName>
</protein>
<dbReference type="Pfam" id="PF13205">
    <property type="entry name" value="Big_5"/>
    <property type="match status" value="1"/>
</dbReference>
<dbReference type="Pfam" id="PF09479">
    <property type="entry name" value="Flg_new"/>
    <property type="match status" value="1"/>
</dbReference>
<dbReference type="Pfam" id="PF07484">
    <property type="entry name" value="Collar"/>
    <property type="match status" value="3"/>
</dbReference>
<feature type="domain" description="SLH" evidence="6">
    <location>
        <begin position="1218"/>
        <end position="1281"/>
    </location>
</feature>
<dbReference type="InterPro" id="IPR025883">
    <property type="entry name" value="Cadherin-like_domain"/>
</dbReference>
<dbReference type="EMBL" id="MRTF01000004">
    <property type="protein sequence ID" value="OME92781.1"/>
    <property type="molecule type" value="Genomic_DNA"/>
</dbReference>
<evidence type="ECO:0000259" key="5">
    <source>
        <dbReference type="PROSITE" id="PS50853"/>
    </source>
</evidence>
<sequence>MQKRRRIASTKWLKVMLSILIGLEVVLGVLASPKTVRANLLDAQYLGEIRLFPYQNGPEGWIYCAGQVLTLSLENSALYTLLGNNFGGDGSKTFALPDLREEEPVPGMGYYIAAEGLYPRGSSDLTYNTMLGELRLFPYNMEMNDNWVTTNGTALSDSNPLYSVYGTTFGQDWQGSFKLPQINPVQPNIRYFAAKAGIHPGSAGEVYAGEIRIFPLEIPGLASYKADGKLVNVAANRALYELIGNKFGGTPNQTIGIPDLRGKPLTQYYVSHYGYVPTLQQVQPVSVSDQYTTAVSTPLTVPSPGVMSNDSYVLTAKILNPPAHGKITFHKNGSLTYTPDVDFVGTDSFTYIASNHNKSSGTAIVNINVTEIEPTISGVTDGGLYNHEVTPVYTNGTGTLDGQPFASGTTIRKDGQYKLVVESPRGKTVKADFEIDQTAPLVTGVADGGQYDRERQIFFNEGNATLNQQAFQSGDKVNTEGVFNLVVTDRAGNKTQVHFSIYFPKTVTFDSNGGSPVVEAVVPYATTVTQPVDPVKPGYAFGGWYMDQSFQLPFDFAAPILANLTLYAKWIDADSPVVVDRTPANLADEVSIETKLEFKFNEPVTGVTGKYISIMRAEDHHKIESIEVTDGSHVRVVDEKVAVSLSQRLSYFTRYYVEIEEDAFQDAAGNFYEGMKGPQDWSFTTEKESVSAPPAPASLSARAGDGEVTLQWSTVTGATYYDIYSGTESGVYGTAPIATVTDTTYSAGDLLNGTTYYFAVKAGNDGGSSPFSEEVSARPAGAEIPVPSDADLSGLALSHGTLAPAFNPAVTSYISQVGNRITEISITPSVSDPQAKVTMNGKAVSAGQPSDPVSLAVGSNSIHLVVTAQNGTTKTYTVDVNREAAASAEPEPGNPPHPGTPGGGSGSPGGQGPSGGEGSQAGQGSGSGQSSTESSRVTSYINDVLQNGMISSTLTKEKNGQAVLTVKVNGDRLQSLLMKEKNRRPIVRLHTTDDFDQAVLVLDNESAKTLEGNSAMIEFETLAGSVRVPVQAISEQLRKAAVSKEGTLHLVLTTSETAISAKLKQNGNATYLGTKYGFIDVKVIAYDQGKPVGGDSYSAYVVLEIPLQEESAAKVVTTAVFLDEKGNVHHAPTRLATREGKTYAIIQGLNNGTYALISHTEGLADMAGHWAEAAVNEMASRLILSGRDAAGFHPDAPVTRAEFVSMMVRSLGLTEQGSTSTFQDVTSRDWYLGAVSAASKSGLIHGYADGTFLPDNPISRQEAAVIVARALEIAGVDLISGSSDSDAALGSFQDGIEWASWAKAAAVDVVGSGIMSGYDGKLRPHSNMTRAETAIMLLRMLSASGMIGNVPAK</sequence>
<dbReference type="InterPro" id="IPR013378">
    <property type="entry name" value="InlB-like_B-rpt"/>
</dbReference>